<feature type="domain" description="NERD" evidence="1">
    <location>
        <begin position="34"/>
        <end position="152"/>
    </location>
</feature>
<keyword evidence="3" id="KW-1185">Reference proteome</keyword>
<name>A0A662Z8K0_9STAP</name>
<evidence type="ECO:0000313" key="2">
    <source>
        <dbReference type="EMBL" id="SEW15083.1"/>
    </source>
</evidence>
<dbReference type="PROSITE" id="PS50965">
    <property type="entry name" value="NERD"/>
    <property type="match status" value="1"/>
</dbReference>
<gene>
    <name evidence="2" type="ORF">SAMN05192557_1846</name>
</gene>
<protein>
    <submittedName>
        <fullName evidence="2">Nuclease-related domain-containing protein</fullName>
    </submittedName>
</protein>
<organism evidence="2 3">
    <name type="scientific">Aliicoccus persicus</name>
    <dbReference type="NCBI Taxonomy" id="930138"/>
    <lineage>
        <taxon>Bacteria</taxon>
        <taxon>Bacillati</taxon>
        <taxon>Bacillota</taxon>
        <taxon>Bacilli</taxon>
        <taxon>Bacillales</taxon>
        <taxon>Staphylococcaceae</taxon>
        <taxon>Aliicoccus</taxon>
    </lineage>
</organism>
<sequence length="291" mass="34420">MTRKKSLNHMQLDVLNYRSTLDDESVLTLQKLENGYEGELLFDQVLKKYKVQYGLIHVKDFLFEFDGGSKEIQIDNIVISHDACYIFEVKKFEFNLMMDDRNMFYFEDGRECTMLNNQTERQVGTVRQLLSDCGYPMAIHHRLVFINPNQTVYGMKKESPILLPNTMMRFLDNYMKPNRRDYRFLEDALNERRLLRSKHVNFYKIDLDTLRKGVYCKSCSTRLIRSSRYKYSCNGCDVKISTLDAIKCLIHDIRVLNPDYKMTSQFLSRLSDGEITGSAIRRYRIKGDVQY</sequence>
<dbReference type="Pfam" id="PF08378">
    <property type="entry name" value="NERD"/>
    <property type="match status" value="1"/>
</dbReference>
<dbReference type="AlphaFoldDB" id="A0A662Z8K0"/>
<accession>A0A662Z8K0</accession>
<evidence type="ECO:0000259" key="1">
    <source>
        <dbReference type="PROSITE" id="PS50965"/>
    </source>
</evidence>
<dbReference type="RefSeq" id="WP_091476176.1">
    <property type="nucleotide sequence ID" value="NZ_FOIT01000006.1"/>
</dbReference>
<proteinExistence type="predicted"/>
<reference evidence="2 3" key="1">
    <citation type="submission" date="2016-10" db="EMBL/GenBank/DDBJ databases">
        <authorList>
            <person name="Varghese N."/>
            <person name="Submissions S."/>
        </authorList>
    </citation>
    <scope>NUCLEOTIDE SEQUENCE [LARGE SCALE GENOMIC DNA]</scope>
    <source>
        <strain evidence="2 3">IBRC-M10081</strain>
    </source>
</reference>
<dbReference type="Proteomes" id="UP000243605">
    <property type="component" value="Unassembled WGS sequence"/>
</dbReference>
<dbReference type="InterPro" id="IPR011528">
    <property type="entry name" value="NERD"/>
</dbReference>
<dbReference type="EMBL" id="FOIT01000006">
    <property type="protein sequence ID" value="SEW15083.1"/>
    <property type="molecule type" value="Genomic_DNA"/>
</dbReference>
<dbReference type="OrthoDB" id="2417706at2"/>
<evidence type="ECO:0000313" key="3">
    <source>
        <dbReference type="Proteomes" id="UP000243605"/>
    </source>
</evidence>